<proteinExistence type="predicted"/>
<dbReference type="EMBL" id="VSRR010016116">
    <property type="protein sequence ID" value="MPC58935.1"/>
    <property type="molecule type" value="Genomic_DNA"/>
</dbReference>
<organism evidence="1 2">
    <name type="scientific">Portunus trituberculatus</name>
    <name type="common">Swimming crab</name>
    <name type="synonym">Neptunus trituberculatus</name>
    <dbReference type="NCBI Taxonomy" id="210409"/>
    <lineage>
        <taxon>Eukaryota</taxon>
        <taxon>Metazoa</taxon>
        <taxon>Ecdysozoa</taxon>
        <taxon>Arthropoda</taxon>
        <taxon>Crustacea</taxon>
        <taxon>Multicrustacea</taxon>
        <taxon>Malacostraca</taxon>
        <taxon>Eumalacostraca</taxon>
        <taxon>Eucarida</taxon>
        <taxon>Decapoda</taxon>
        <taxon>Pleocyemata</taxon>
        <taxon>Brachyura</taxon>
        <taxon>Eubrachyura</taxon>
        <taxon>Portunoidea</taxon>
        <taxon>Portunidae</taxon>
        <taxon>Portuninae</taxon>
        <taxon>Portunus</taxon>
    </lineage>
</organism>
<sequence>MKMFHQTLQTQNLWVRQASQLYTILQKTNQKQALLRIANHLPMAML</sequence>
<name>A0A5B7GN76_PORTR</name>
<keyword evidence="2" id="KW-1185">Reference proteome</keyword>
<evidence type="ECO:0000313" key="2">
    <source>
        <dbReference type="Proteomes" id="UP000324222"/>
    </source>
</evidence>
<comment type="caution">
    <text evidence="1">The sequence shown here is derived from an EMBL/GenBank/DDBJ whole genome shotgun (WGS) entry which is preliminary data.</text>
</comment>
<protein>
    <submittedName>
        <fullName evidence="1">Uncharacterized protein</fullName>
    </submittedName>
</protein>
<accession>A0A5B7GN76</accession>
<evidence type="ECO:0000313" key="1">
    <source>
        <dbReference type="EMBL" id="MPC58935.1"/>
    </source>
</evidence>
<gene>
    <name evidence="1" type="ORF">E2C01_052948</name>
</gene>
<reference evidence="1 2" key="1">
    <citation type="submission" date="2019-05" db="EMBL/GenBank/DDBJ databases">
        <title>Another draft genome of Portunus trituberculatus and its Hox gene families provides insights of decapod evolution.</title>
        <authorList>
            <person name="Jeong J.-H."/>
            <person name="Song I."/>
            <person name="Kim S."/>
            <person name="Choi T."/>
            <person name="Kim D."/>
            <person name="Ryu S."/>
            <person name="Kim W."/>
        </authorList>
    </citation>
    <scope>NUCLEOTIDE SEQUENCE [LARGE SCALE GENOMIC DNA]</scope>
    <source>
        <tissue evidence="1">Muscle</tissue>
    </source>
</reference>
<dbReference type="Proteomes" id="UP000324222">
    <property type="component" value="Unassembled WGS sequence"/>
</dbReference>
<dbReference type="AlphaFoldDB" id="A0A5B7GN76"/>